<reference evidence="1" key="1">
    <citation type="submission" date="2022-07" db="EMBL/GenBank/DDBJ databases">
        <authorList>
            <person name="Macas J."/>
            <person name="Novak P."/>
            <person name="Neumann P."/>
        </authorList>
    </citation>
    <scope>NUCLEOTIDE SEQUENCE</scope>
</reference>
<keyword evidence="2" id="KW-1185">Reference proteome</keyword>
<comment type="caution">
    <text evidence="1">The sequence shown here is derived from an EMBL/GenBank/DDBJ whole genome shotgun (WGS) entry which is preliminary data.</text>
</comment>
<dbReference type="EMBL" id="CAMAPE010000054">
    <property type="protein sequence ID" value="CAH9111316.1"/>
    <property type="molecule type" value="Genomic_DNA"/>
</dbReference>
<dbReference type="AlphaFoldDB" id="A0A9P0ZSY8"/>
<proteinExistence type="predicted"/>
<dbReference type="Proteomes" id="UP001152484">
    <property type="component" value="Unassembled WGS sequence"/>
</dbReference>
<dbReference type="OrthoDB" id="1303620at2759"/>
<evidence type="ECO:0000313" key="2">
    <source>
        <dbReference type="Proteomes" id="UP001152484"/>
    </source>
</evidence>
<sequence length="205" mass="23383">MLNNVVERTAVFQNTLVRAVSIIGSFVNLQSNIYRAHLNRSHLESFVLRGSMETTEPSTDVSGSLTEVLLQWHKKAVVSVMEAGGLNWLVGKVETACAYVCAESKIYDATEWYTFQLHSAMEASRRLNSRKGRVKRIIPMSQMQVGSYECGYYVLHMLNIVSAVILEMWDERFANPEPFSSEKIDEVRTRWASYFLEMTQPVNDT</sequence>
<evidence type="ECO:0000313" key="1">
    <source>
        <dbReference type="EMBL" id="CAH9111316.1"/>
    </source>
</evidence>
<gene>
    <name evidence="1" type="ORF">CEURO_LOCUS19183</name>
</gene>
<organism evidence="1 2">
    <name type="scientific">Cuscuta europaea</name>
    <name type="common">European dodder</name>
    <dbReference type="NCBI Taxonomy" id="41803"/>
    <lineage>
        <taxon>Eukaryota</taxon>
        <taxon>Viridiplantae</taxon>
        <taxon>Streptophyta</taxon>
        <taxon>Embryophyta</taxon>
        <taxon>Tracheophyta</taxon>
        <taxon>Spermatophyta</taxon>
        <taxon>Magnoliopsida</taxon>
        <taxon>eudicotyledons</taxon>
        <taxon>Gunneridae</taxon>
        <taxon>Pentapetalae</taxon>
        <taxon>asterids</taxon>
        <taxon>lamiids</taxon>
        <taxon>Solanales</taxon>
        <taxon>Convolvulaceae</taxon>
        <taxon>Cuscuteae</taxon>
        <taxon>Cuscuta</taxon>
        <taxon>Cuscuta subgen. Cuscuta</taxon>
    </lineage>
</organism>
<accession>A0A9P0ZSY8</accession>
<protein>
    <recommendedName>
        <fullName evidence="3">Ubiquitin-like protease family profile domain-containing protein</fullName>
    </recommendedName>
</protein>
<evidence type="ECO:0008006" key="3">
    <source>
        <dbReference type="Google" id="ProtNLM"/>
    </source>
</evidence>
<name>A0A9P0ZSY8_CUSEU</name>